<evidence type="ECO:0000259" key="4">
    <source>
        <dbReference type="Pfam" id="PF13243"/>
    </source>
</evidence>
<accession>A0A366HK46</accession>
<keyword evidence="3" id="KW-0677">Repeat</keyword>
<evidence type="ECO:0000256" key="3">
    <source>
        <dbReference type="ARBA" id="ARBA00022737"/>
    </source>
</evidence>
<evidence type="ECO:0000256" key="1">
    <source>
        <dbReference type="ARBA" id="ARBA00004999"/>
    </source>
</evidence>
<dbReference type="GO" id="GO:0016104">
    <property type="term" value="P:triterpenoid biosynthetic process"/>
    <property type="evidence" value="ECO:0007669"/>
    <property type="project" value="InterPro"/>
</dbReference>
<dbReference type="OrthoDB" id="9758578at2"/>
<evidence type="ECO:0000313" key="7">
    <source>
        <dbReference type="Proteomes" id="UP000253426"/>
    </source>
</evidence>
<proteinExistence type="inferred from homology"/>
<gene>
    <name evidence="6" type="ORF">DES53_106323</name>
</gene>
<dbReference type="Pfam" id="PF13249">
    <property type="entry name" value="SQHop_cyclase_N"/>
    <property type="match status" value="1"/>
</dbReference>
<keyword evidence="7" id="KW-1185">Reference proteome</keyword>
<comment type="pathway">
    <text evidence="1">Secondary metabolite biosynthesis; hopanoid biosynthesis.</text>
</comment>
<dbReference type="SUPFAM" id="SSF48239">
    <property type="entry name" value="Terpenoid cyclases/Protein prenyltransferases"/>
    <property type="match status" value="2"/>
</dbReference>
<dbReference type="EMBL" id="QNRR01000006">
    <property type="protein sequence ID" value="RBP42614.1"/>
    <property type="molecule type" value="Genomic_DNA"/>
</dbReference>
<comment type="caution">
    <text evidence="6">The sequence shown here is derived from an EMBL/GenBank/DDBJ whole genome shotgun (WGS) entry which is preliminary data.</text>
</comment>
<organism evidence="6 7">
    <name type="scientific">Roseimicrobium gellanilyticum</name>
    <dbReference type="NCBI Taxonomy" id="748857"/>
    <lineage>
        <taxon>Bacteria</taxon>
        <taxon>Pseudomonadati</taxon>
        <taxon>Verrucomicrobiota</taxon>
        <taxon>Verrucomicrobiia</taxon>
        <taxon>Verrucomicrobiales</taxon>
        <taxon>Verrucomicrobiaceae</taxon>
        <taxon>Roseimicrobium</taxon>
    </lineage>
</organism>
<comment type="similarity">
    <text evidence="2">Belongs to the terpene cyclase/mutase family.</text>
</comment>
<dbReference type="PANTHER" id="PTHR11764:SF20">
    <property type="entry name" value="LANOSTEROL SYNTHASE"/>
    <property type="match status" value="1"/>
</dbReference>
<dbReference type="Pfam" id="PF13243">
    <property type="entry name" value="SQHop_cyclase_C"/>
    <property type="match status" value="1"/>
</dbReference>
<dbReference type="InterPro" id="IPR018333">
    <property type="entry name" value="Squalene_cyclase"/>
</dbReference>
<reference evidence="6 7" key="1">
    <citation type="submission" date="2018-06" db="EMBL/GenBank/DDBJ databases">
        <title>Genomic Encyclopedia of Type Strains, Phase IV (KMG-IV): sequencing the most valuable type-strain genomes for metagenomic binning, comparative biology and taxonomic classification.</title>
        <authorList>
            <person name="Goeker M."/>
        </authorList>
    </citation>
    <scope>NUCLEOTIDE SEQUENCE [LARGE SCALE GENOMIC DNA]</scope>
    <source>
        <strain evidence="6 7">DSM 25532</strain>
    </source>
</reference>
<name>A0A366HK46_9BACT</name>
<dbReference type="AlphaFoldDB" id="A0A366HK46"/>
<sequence>MARGCFFPTTSALSAAPTSSSKVSLFELDAAIASTRSYLLSLRNAQGHWEGYLSSSALSTATAIVALRQVDAAKHELVIARGAAWLVKNQNEDGGWGDTTLSKSNLSTTLLCWSALRMFDGQSDIANEGVAIDRANHWIASQVGSLDPEDITEAVVARYGKDKTFSVPILMLCAICGTLGEDHEAWSKVLPLPFELAALPRSWFGAVGLPVVSYALPALIAIGHARFVHAPPGKWNPLRLIRGALWGRIYPMLKTLQPSSGGYLEATPLTSFVTMALASSGDKDHPCVPAAVEFLLKSEREDGSWPIDTNLATWGTTLATKALLGGDSEGEAEQETERATLRKELRPVREWLLKQQYREVHPFTNAAPGGWAWTDLPGGVPDADDTSGAVVALAYLCETDEERREALPAAEAGITWLLDLQNRDGGMPTFCRGWGTLPFDRSTPEIMAHALRGWAAWEPYVNEALRERMRGAKTRALAYLSKMRWRVWKSGTGYVSPYGDQVMLKTKQRLRLGSLHWWQPLWFGNEHTPVENNPVFGTALVLMGLLHADLTLEGGSVWGVPSISLQMHLRWLVEQQGDDGGWGGDKGVVPSVEETSVVVHVLSLTLQRMGATWEHEVRANALGAVERGVTWLLKKTRNGAEFPSAPIGLYFARLWYHEMIYPVVWSLGALRAAREVLSRV</sequence>
<evidence type="ECO:0000256" key="2">
    <source>
        <dbReference type="ARBA" id="ARBA00009755"/>
    </source>
</evidence>
<evidence type="ECO:0000313" key="6">
    <source>
        <dbReference type="EMBL" id="RBP42614.1"/>
    </source>
</evidence>
<feature type="domain" description="Squalene cyclase C-terminal" evidence="4">
    <location>
        <begin position="314"/>
        <end position="430"/>
    </location>
</feature>
<dbReference type="GO" id="GO:0005811">
    <property type="term" value="C:lipid droplet"/>
    <property type="evidence" value="ECO:0007669"/>
    <property type="project" value="InterPro"/>
</dbReference>
<dbReference type="InterPro" id="IPR032696">
    <property type="entry name" value="SQ_cyclase_C"/>
</dbReference>
<dbReference type="Proteomes" id="UP000253426">
    <property type="component" value="Unassembled WGS sequence"/>
</dbReference>
<dbReference type="GO" id="GO:0016866">
    <property type="term" value="F:intramolecular transferase activity"/>
    <property type="evidence" value="ECO:0007669"/>
    <property type="project" value="InterPro"/>
</dbReference>
<feature type="domain" description="Squalene cyclase N-terminal" evidence="5">
    <location>
        <begin position="32"/>
        <end position="160"/>
    </location>
</feature>
<dbReference type="InterPro" id="IPR008930">
    <property type="entry name" value="Terpenoid_cyclase/PrenylTrfase"/>
</dbReference>
<protein>
    <submittedName>
        <fullName evidence="6">Squalene-hopene/tetraprenyl-beta-curcumene cyclase</fullName>
    </submittedName>
</protein>
<dbReference type="Gene3D" id="1.50.10.20">
    <property type="match status" value="2"/>
</dbReference>
<evidence type="ECO:0000259" key="5">
    <source>
        <dbReference type="Pfam" id="PF13249"/>
    </source>
</evidence>
<dbReference type="PANTHER" id="PTHR11764">
    <property type="entry name" value="TERPENE CYCLASE/MUTASE FAMILY MEMBER"/>
    <property type="match status" value="1"/>
</dbReference>
<dbReference type="InterPro" id="IPR032697">
    <property type="entry name" value="SQ_cyclase_N"/>
</dbReference>
<dbReference type="UniPathway" id="UPA00337"/>